<protein>
    <submittedName>
        <fullName evidence="10">Methionine synthase</fullName>
    </submittedName>
</protein>
<feature type="binding site" evidence="7 8">
    <location>
        <position position="209"/>
    </location>
    <ligand>
        <name>Zn(2+)</name>
        <dbReference type="ChEBI" id="CHEBI:29105"/>
    </ligand>
</feature>
<dbReference type="GO" id="GO:0008270">
    <property type="term" value="F:zinc ion binding"/>
    <property type="evidence" value="ECO:0007669"/>
    <property type="project" value="InterPro"/>
</dbReference>
<comment type="cofactor">
    <cofactor evidence="7">
        <name>Zn(2+)</name>
        <dbReference type="ChEBI" id="CHEBI:29105"/>
    </cofactor>
    <text evidence="7">Binds 1 zinc ion per subunit.</text>
</comment>
<proteinExistence type="inferred from homology"/>
<dbReference type="Gene3D" id="3.20.20.330">
    <property type="entry name" value="Homocysteine-binding-like domain"/>
    <property type="match status" value="1"/>
</dbReference>
<keyword evidence="7 8" id="KW-0862">Zinc</keyword>
<dbReference type="SUPFAM" id="SSF82282">
    <property type="entry name" value="Homocysteine S-methyltransferase"/>
    <property type="match status" value="1"/>
</dbReference>
<evidence type="ECO:0000256" key="5">
    <source>
        <dbReference type="ARBA" id="ARBA00022723"/>
    </source>
</evidence>
<feature type="domain" description="Hcy-binding" evidence="9">
    <location>
        <begin position="2"/>
        <end position="289"/>
    </location>
</feature>
<dbReference type="GO" id="GO:0050667">
    <property type="term" value="P:homocysteine metabolic process"/>
    <property type="evidence" value="ECO:0007669"/>
    <property type="project" value="TreeGrafter"/>
</dbReference>
<evidence type="ECO:0000313" key="10">
    <source>
        <dbReference type="EMBL" id="QEN07263.1"/>
    </source>
</evidence>
<dbReference type="GO" id="GO:0032259">
    <property type="term" value="P:methylation"/>
    <property type="evidence" value="ECO:0007669"/>
    <property type="project" value="UniProtKB-KW"/>
</dbReference>
<keyword evidence="2 8" id="KW-0489">Methyltransferase</keyword>
<evidence type="ECO:0000256" key="6">
    <source>
        <dbReference type="ARBA" id="ARBA00023285"/>
    </source>
</evidence>
<evidence type="ECO:0000256" key="2">
    <source>
        <dbReference type="ARBA" id="ARBA00022603"/>
    </source>
</evidence>
<dbReference type="GO" id="GO:0046653">
    <property type="term" value="P:tetrahydrofolate metabolic process"/>
    <property type="evidence" value="ECO:0007669"/>
    <property type="project" value="TreeGrafter"/>
</dbReference>
<evidence type="ECO:0000256" key="1">
    <source>
        <dbReference type="ARBA" id="ARBA00010398"/>
    </source>
</evidence>
<dbReference type="OrthoDB" id="9803687at2"/>
<evidence type="ECO:0000256" key="4">
    <source>
        <dbReference type="ARBA" id="ARBA00022691"/>
    </source>
</evidence>
<dbReference type="PIRSF" id="PIRSF037505">
    <property type="entry name" value="Betaine_HMT"/>
    <property type="match status" value="1"/>
</dbReference>
<dbReference type="InterPro" id="IPR003726">
    <property type="entry name" value="HCY_dom"/>
</dbReference>
<keyword evidence="4" id="KW-0949">S-adenosyl-L-methionine</keyword>
<accession>A0A5C1QGM4</accession>
<reference evidence="10 11" key="1">
    <citation type="submission" date="2019-02" db="EMBL/GenBank/DDBJ databases">
        <title>Complete Genome Sequence and Methylome Analysis of free living Spirochaetas.</title>
        <authorList>
            <person name="Fomenkov A."/>
            <person name="Dubinina G."/>
            <person name="Leshcheva N."/>
            <person name="Mikheeva N."/>
            <person name="Grabovich M."/>
            <person name="Vincze T."/>
            <person name="Roberts R.J."/>
        </authorList>
    </citation>
    <scope>NUCLEOTIDE SEQUENCE [LARGE SCALE GENOMIC DNA]</scope>
    <source>
        <strain evidence="10 11">K2</strain>
    </source>
</reference>
<keyword evidence="6" id="KW-0170">Cobalt</keyword>
<dbReference type="GO" id="GO:0008705">
    <property type="term" value="F:methionine synthase activity"/>
    <property type="evidence" value="ECO:0007669"/>
    <property type="project" value="TreeGrafter"/>
</dbReference>
<dbReference type="InterPro" id="IPR050554">
    <property type="entry name" value="Met_Synthase/Corrinoid"/>
</dbReference>
<dbReference type="Proteomes" id="UP000324209">
    <property type="component" value="Chromosome"/>
</dbReference>
<name>A0A5C1QGM4_9SPIO</name>
<evidence type="ECO:0000313" key="11">
    <source>
        <dbReference type="Proteomes" id="UP000324209"/>
    </source>
</evidence>
<dbReference type="KEGG" id="ock:EXM22_04400"/>
<dbReference type="PANTHER" id="PTHR45833:SF1">
    <property type="entry name" value="METHIONINE SYNTHASE"/>
    <property type="match status" value="1"/>
</dbReference>
<sequence length="294" mass="31224">MTKQEFNDYIQYPVAADGAWGTELLKAGLEQGDAPESWNLNEEDKIRDVAASYARVGSRIILTNTFGGNSFKLQHRNLEDQMAQINREGARLTREAQGGAFITAGDMGPTGKMVFMGDVSEEDVEESYFLQGEALKEGGADILLLETFTDLIEISAALKGAIRTGLPVVCTLTYDLMADGSFKTVMGHAPEDVIPALESLGASAVGANCGAGIDQYVDLASKICSLSTVPVWIKANAGLPVLENNKVVYPMGALEYASHVKSLLDLGVSVVGGCCGTGPDHVAGIVAEIEKFLK</sequence>
<dbReference type="EMBL" id="CP036150">
    <property type="protein sequence ID" value="QEN07263.1"/>
    <property type="molecule type" value="Genomic_DNA"/>
</dbReference>
<keyword evidence="3 8" id="KW-0808">Transferase</keyword>
<evidence type="ECO:0000256" key="8">
    <source>
        <dbReference type="PROSITE-ProRule" id="PRU00333"/>
    </source>
</evidence>
<evidence type="ECO:0000256" key="7">
    <source>
        <dbReference type="PIRSR" id="PIRSR037505-2"/>
    </source>
</evidence>
<organism evidence="10 11">
    <name type="scientific">Oceanispirochaeta crateris</name>
    <dbReference type="NCBI Taxonomy" id="2518645"/>
    <lineage>
        <taxon>Bacteria</taxon>
        <taxon>Pseudomonadati</taxon>
        <taxon>Spirochaetota</taxon>
        <taxon>Spirochaetia</taxon>
        <taxon>Spirochaetales</taxon>
        <taxon>Spirochaetaceae</taxon>
        <taxon>Oceanispirochaeta</taxon>
    </lineage>
</organism>
<dbReference type="PROSITE" id="PS50970">
    <property type="entry name" value="HCY"/>
    <property type="match status" value="1"/>
</dbReference>
<dbReference type="GO" id="GO:0005829">
    <property type="term" value="C:cytosol"/>
    <property type="evidence" value="ECO:0007669"/>
    <property type="project" value="TreeGrafter"/>
</dbReference>
<dbReference type="AlphaFoldDB" id="A0A5C1QGM4"/>
<dbReference type="InterPro" id="IPR036589">
    <property type="entry name" value="HCY_dom_sf"/>
</dbReference>
<feature type="binding site" evidence="7 8">
    <location>
        <position position="274"/>
    </location>
    <ligand>
        <name>Zn(2+)</name>
        <dbReference type="ChEBI" id="CHEBI:29105"/>
    </ligand>
</feature>
<dbReference type="PANTHER" id="PTHR45833">
    <property type="entry name" value="METHIONINE SYNTHASE"/>
    <property type="match status" value="1"/>
</dbReference>
<keyword evidence="5 7" id="KW-0479">Metal-binding</keyword>
<evidence type="ECO:0000256" key="3">
    <source>
        <dbReference type="ARBA" id="ARBA00022679"/>
    </source>
</evidence>
<feature type="binding site" evidence="7 8">
    <location>
        <position position="275"/>
    </location>
    <ligand>
        <name>Zn(2+)</name>
        <dbReference type="ChEBI" id="CHEBI:29105"/>
    </ligand>
</feature>
<comment type="similarity">
    <text evidence="1">Belongs to the vitamin-B12 dependent methionine synthase family.</text>
</comment>
<gene>
    <name evidence="10" type="ORF">EXM22_04400</name>
</gene>
<dbReference type="Pfam" id="PF02574">
    <property type="entry name" value="S-methyl_trans"/>
    <property type="match status" value="1"/>
</dbReference>
<dbReference type="RefSeq" id="WP_149485345.1">
    <property type="nucleotide sequence ID" value="NZ_CP036150.1"/>
</dbReference>
<evidence type="ECO:0000259" key="9">
    <source>
        <dbReference type="PROSITE" id="PS50970"/>
    </source>
</evidence>
<dbReference type="InterPro" id="IPR017226">
    <property type="entry name" value="BHMT-like"/>
</dbReference>
<keyword evidence="11" id="KW-1185">Reference proteome</keyword>